<dbReference type="GO" id="GO:0005886">
    <property type="term" value="C:plasma membrane"/>
    <property type="evidence" value="ECO:0007669"/>
    <property type="project" value="TreeGrafter"/>
</dbReference>
<dbReference type="GO" id="GO:0030313">
    <property type="term" value="C:cell envelope"/>
    <property type="evidence" value="ECO:0007669"/>
    <property type="project" value="UniProtKB-SubCell"/>
</dbReference>
<feature type="region of interest" description="Disordered" evidence="4">
    <location>
        <begin position="371"/>
        <end position="413"/>
    </location>
</feature>
<dbReference type="SUPFAM" id="SSF111369">
    <property type="entry name" value="HlyD-like secretion proteins"/>
    <property type="match status" value="1"/>
</dbReference>
<dbReference type="RefSeq" id="WP_079606949.1">
    <property type="nucleotide sequence ID" value="NZ_LT670817.1"/>
</dbReference>
<dbReference type="Proteomes" id="UP000189796">
    <property type="component" value="Chromosome I"/>
</dbReference>
<feature type="domain" description="Multidrug resistance protein MdtA-like barrel-sandwich hybrid" evidence="7">
    <location>
        <begin position="60"/>
        <end position="195"/>
    </location>
</feature>
<dbReference type="Gene3D" id="1.10.287.470">
    <property type="entry name" value="Helix hairpin bin"/>
    <property type="match status" value="1"/>
</dbReference>
<feature type="signal peptide" evidence="5">
    <location>
        <begin position="1"/>
        <end position="17"/>
    </location>
</feature>
<feature type="chain" id="PRO_5012002367" evidence="5">
    <location>
        <begin position="18"/>
        <end position="413"/>
    </location>
</feature>
<dbReference type="GO" id="GO:0022857">
    <property type="term" value="F:transmembrane transporter activity"/>
    <property type="evidence" value="ECO:0007669"/>
    <property type="project" value="InterPro"/>
</dbReference>
<dbReference type="Pfam" id="PF25917">
    <property type="entry name" value="BSH_RND"/>
    <property type="match status" value="1"/>
</dbReference>
<comment type="similarity">
    <text evidence="2">Belongs to the membrane fusion protein (MFP) (TC 8.A.1) family.</text>
</comment>
<protein>
    <submittedName>
        <fullName evidence="10">Membrane fusion protein, multidrug efflux system</fullName>
    </submittedName>
</protein>
<dbReference type="FunFam" id="2.40.420.20:FF:000001">
    <property type="entry name" value="Efflux RND transporter periplasmic adaptor subunit"/>
    <property type="match status" value="1"/>
</dbReference>
<feature type="domain" description="YknX-like C-terminal permuted SH3-like" evidence="9">
    <location>
        <begin position="308"/>
        <end position="375"/>
    </location>
</feature>
<dbReference type="InterPro" id="IPR058625">
    <property type="entry name" value="MdtA-like_BSH"/>
</dbReference>
<evidence type="ECO:0000256" key="5">
    <source>
        <dbReference type="SAM" id="SignalP"/>
    </source>
</evidence>
<evidence type="ECO:0000313" key="10">
    <source>
        <dbReference type="EMBL" id="SHG04996.1"/>
    </source>
</evidence>
<accession>A0A1M5GMS8</accession>
<keyword evidence="5" id="KW-0732">Signal</keyword>
<dbReference type="InterPro" id="IPR058626">
    <property type="entry name" value="MdtA-like_b-barrel"/>
</dbReference>
<dbReference type="Gene3D" id="2.40.420.20">
    <property type="match status" value="1"/>
</dbReference>
<dbReference type="Pfam" id="PF25989">
    <property type="entry name" value="YknX_C"/>
    <property type="match status" value="1"/>
</dbReference>
<evidence type="ECO:0000256" key="4">
    <source>
        <dbReference type="SAM" id="MobiDB-lite"/>
    </source>
</evidence>
<keyword evidence="3" id="KW-0175">Coiled coil</keyword>
<evidence type="ECO:0000313" key="11">
    <source>
        <dbReference type="Proteomes" id="UP000189796"/>
    </source>
</evidence>
<reference evidence="10 11" key="1">
    <citation type="submission" date="2016-11" db="EMBL/GenBank/DDBJ databases">
        <authorList>
            <person name="Jaros S."/>
            <person name="Januszkiewicz K."/>
            <person name="Wedrychowicz H."/>
        </authorList>
    </citation>
    <scope>NUCLEOTIDE SEQUENCE [LARGE SCALE GENOMIC DNA]</scope>
    <source>
        <strain evidence="10 11">GAS138</strain>
    </source>
</reference>
<evidence type="ECO:0000256" key="3">
    <source>
        <dbReference type="SAM" id="Coils"/>
    </source>
</evidence>
<evidence type="ECO:0000259" key="6">
    <source>
        <dbReference type="Pfam" id="PF25876"/>
    </source>
</evidence>
<dbReference type="Gene3D" id="2.40.30.170">
    <property type="match status" value="1"/>
</dbReference>
<name>A0A1M5GMS8_9BRAD</name>
<feature type="coiled-coil region" evidence="3">
    <location>
        <begin position="101"/>
        <end position="166"/>
    </location>
</feature>
<feature type="domain" description="Multidrug resistance protein MdtA-like beta-barrel" evidence="8">
    <location>
        <begin position="206"/>
        <end position="275"/>
    </location>
</feature>
<dbReference type="Gene3D" id="2.40.50.100">
    <property type="match status" value="1"/>
</dbReference>
<dbReference type="Pfam" id="PF25876">
    <property type="entry name" value="HH_MFP_RND"/>
    <property type="match status" value="1"/>
</dbReference>
<evidence type="ECO:0000259" key="8">
    <source>
        <dbReference type="Pfam" id="PF25944"/>
    </source>
</evidence>
<dbReference type="PANTHER" id="PTHR30158">
    <property type="entry name" value="ACRA/E-RELATED COMPONENT OF DRUG EFFLUX TRANSPORTER"/>
    <property type="match status" value="1"/>
</dbReference>
<dbReference type="InterPro" id="IPR006143">
    <property type="entry name" value="RND_pump_MFP"/>
</dbReference>
<comment type="subcellular location">
    <subcellularLocation>
        <location evidence="1">Cell envelope</location>
    </subcellularLocation>
</comment>
<dbReference type="InterPro" id="IPR058624">
    <property type="entry name" value="MdtA-like_HH"/>
</dbReference>
<dbReference type="InterPro" id="IPR058637">
    <property type="entry name" value="YknX-like_C"/>
</dbReference>
<sequence length="413" mass="43323">MHLARLPISLLTAGAIAVGTPSATRAQPAPSGPPAVGIVEAAKRPITESSEFLGRIEAVNRVNVVARVTAFLEKRLFEEGSEIKAGEHLYRLEQGPFEADLASKQAVVAQLQATLENAKLTTDRARTLLGGPAGQQSTYDAALANQRSLEAQVQSAQAQVQSSQINLDYTDIRSPIDGKIGRTAVTEGNVVNPGSGVLTTIVSQDPMYVLFPVSVRAGLELRDRYATRGGFNAVVIKIRLTDGRLYDQTGQLNFVDNTVAQSTDTISVRGAIPNPPLHDPSTTGGPVRELTDGEFVTVMLEGVQPVEVLAIPRSAVLSDQQGDYVFTVGADNKAEQRRIQLGQSTPTIAAVINGLALGDKVIVEGLQRVRPGQPVSPGPASALIQSSMKASASDGTPIDSGGAGAAKPAGKSR</sequence>
<dbReference type="AlphaFoldDB" id="A0A1M5GMS8"/>
<dbReference type="OrthoDB" id="9816569at2"/>
<feature type="domain" description="Multidrug resistance protein MdtA-like alpha-helical hairpin" evidence="6">
    <location>
        <begin position="101"/>
        <end position="170"/>
    </location>
</feature>
<gene>
    <name evidence="10" type="ORF">SAMN05443248_0101</name>
</gene>
<dbReference type="PANTHER" id="PTHR30158:SF3">
    <property type="entry name" value="MULTIDRUG EFFLUX PUMP SUBUNIT ACRA-RELATED"/>
    <property type="match status" value="1"/>
</dbReference>
<evidence type="ECO:0000256" key="1">
    <source>
        <dbReference type="ARBA" id="ARBA00004196"/>
    </source>
</evidence>
<evidence type="ECO:0000259" key="7">
    <source>
        <dbReference type="Pfam" id="PF25917"/>
    </source>
</evidence>
<dbReference type="EMBL" id="LT670817">
    <property type="protein sequence ID" value="SHG04996.1"/>
    <property type="molecule type" value="Genomic_DNA"/>
</dbReference>
<organism evidence="10 11">
    <name type="scientific">Bradyrhizobium erythrophlei</name>
    <dbReference type="NCBI Taxonomy" id="1437360"/>
    <lineage>
        <taxon>Bacteria</taxon>
        <taxon>Pseudomonadati</taxon>
        <taxon>Pseudomonadota</taxon>
        <taxon>Alphaproteobacteria</taxon>
        <taxon>Hyphomicrobiales</taxon>
        <taxon>Nitrobacteraceae</taxon>
        <taxon>Bradyrhizobium</taxon>
    </lineage>
</organism>
<proteinExistence type="inferred from homology"/>
<dbReference type="NCBIfam" id="TIGR01730">
    <property type="entry name" value="RND_mfp"/>
    <property type="match status" value="1"/>
</dbReference>
<dbReference type="GO" id="GO:0046677">
    <property type="term" value="P:response to antibiotic"/>
    <property type="evidence" value="ECO:0007669"/>
    <property type="project" value="TreeGrafter"/>
</dbReference>
<feature type="compositionally biased region" description="Polar residues" evidence="4">
    <location>
        <begin position="383"/>
        <end position="394"/>
    </location>
</feature>
<evidence type="ECO:0000256" key="2">
    <source>
        <dbReference type="ARBA" id="ARBA00009477"/>
    </source>
</evidence>
<evidence type="ECO:0000259" key="9">
    <source>
        <dbReference type="Pfam" id="PF25989"/>
    </source>
</evidence>
<dbReference type="Pfam" id="PF25944">
    <property type="entry name" value="Beta-barrel_RND"/>
    <property type="match status" value="1"/>
</dbReference>